<dbReference type="InterPro" id="IPR021372">
    <property type="entry name" value="DUF2989"/>
</dbReference>
<dbReference type="RefSeq" id="WP_047875723.1">
    <property type="nucleotide sequence ID" value="NZ_BMYC01000002.1"/>
</dbReference>
<sequence length="275" mass="31439">MTHPLHRLGQSALVLVSLFALSGCFERHRTTDQLCEAYPQLCADTNINDGQCRIQRANVIWQRYDVMQNPTDQEKFKELKFTTAYQQCLEYAARIEPTELKERKTHRTRALLNAYASIKRLNDELADSPDPDIIYYRWSQGDQHALRQFLRLEGTPALETPDLQLALATFYIAKDRPKTQTLLLHALSLYKANQSVKPEIIQTLATLSHQQGRRDQAFLWSMTGIALDMPIASEEKLAFLYPMSDTQRAALTAQALVIAEKLRQGEFNATLLTVQ</sequence>
<evidence type="ECO:0008006" key="3">
    <source>
        <dbReference type="Google" id="ProtNLM"/>
    </source>
</evidence>
<comment type="caution">
    <text evidence="1">The sequence shown here is derived from an EMBL/GenBank/DDBJ whole genome shotgun (WGS) entry which is preliminary data.</text>
</comment>
<organism evidence="1 2">
    <name type="scientific">Photobacterium aphoticum</name>
    <dbReference type="NCBI Taxonomy" id="754436"/>
    <lineage>
        <taxon>Bacteria</taxon>
        <taxon>Pseudomonadati</taxon>
        <taxon>Pseudomonadota</taxon>
        <taxon>Gammaproteobacteria</taxon>
        <taxon>Vibrionales</taxon>
        <taxon>Vibrionaceae</taxon>
        <taxon>Photobacterium</taxon>
    </lineage>
</organism>
<dbReference type="EMBL" id="LDOV01000031">
    <property type="protein sequence ID" value="KLU99420.1"/>
    <property type="molecule type" value="Genomic_DNA"/>
</dbReference>
<evidence type="ECO:0000313" key="1">
    <source>
        <dbReference type="EMBL" id="KLU99420.1"/>
    </source>
</evidence>
<accession>A0A0J1GIN1</accession>
<name>A0A0J1GIN1_9GAMM</name>
<evidence type="ECO:0000313" key="2">
    <source>
        <dbReference type="Proteomes" id="UP000036426"/>
    </source>
</evidence>
<dbReference type="PROSITE" id="PS51257">
    <property type="entry name" value="PROKAR_LIPOPROTEIN"/>
    <property type="match status" value="1"/>
</dbReference>
<dbReference type="Pfam" id="PF11207">
    <property type="entry name" value="DUF2989"/>
    <property type="match status" value="1"/>
</dbReference>
<keyword evidence="2" id="KW-1185">Reference proteome</keyword>
<dbReference type="PATRIC" id="fig|754436.4.peg.3696"/>
<dbReference type="AlphaFoldDB" id="A0A0J1GIN1"/>
<proteinExistence type="predicted"/>
<dbReference type="Proteomes" id="UP000036426">
    <property type="component" value="Unassembled WGS sequence"/>
</dbReference>
<reference evidence="1 2" key="1">
    <citation type="submission" date="2015-05" db="EMBL/GenBank/DDBJ databases">
        <title>Photobacterium galathea sp. nov.</title>
        <authorList>
            <person name="Machado H."/>
            <person name="Gram L."/>
        </authorList>
    </citation>
    <scope>NUCLEOTIDE SEQUENCE [LARGE SCALE GENOMIC DNA]</scope>
    <source>
        <strain evidence="1 2">DSM 25995</strain>
    </source>
</reference>
<protein>
    <recommendedName>
        <fullName evidence="3">DUF2989 domain-containing protein</fullName>
    </recommendedName>
</protein>
<gene>
    <name evidence="1" type="ORF">ABT58_17440</name>
</gene>
<dbReference type="OrthoDB" id="5900133at2"/>